<feature type="transmembrane region" description="Helical" evidence="1">
    <location>
        <begin position="188"/>
        <end position="208"/>
    </location>
</feature>
<keyword evidence="1" id="KW-0812">Transmembrane</keyword>
<feature type="transmembrane region" description="Helical" evidence="1">
    <location>
        <begin position="318"/>
        <end position="336"/>
    </location>
</feature>
<evidence type="ECO:0000256" key="1">
    <source>
        <dbReference type="SAM" id="Phobius"/>
    </source>
</evidence>
<dbReference type="Pfam" id="PF13687">
    <property type="entry name" value="DUF4153"/>
    <property type="match status" value="1"/>
</dbReference>
<dbReference type="EMBL" id="RAYQ01000006">
    <property type="protein sequence ID" value="RKI92025.1"/>
    <property type="molecule type" value="Genomic_DNA"/>
</dbReference>
<feature type="transmembrane region" description="Helical" evidence="1">
    <location>
        <begin position="408"/>
        <end position="426"/>
    </location>
</feature>
<dbReference type="RefSeq" id="WP_120468602.1">
    <property type="nucleotide sequence ID" value="NZ_RAYQ01000006.1"/>
</dbReference>
<organism evidence="2 3">
    <name type="scientific">Parablautia intestinalis</name>
    <dbReference type="NCBI Taxonomy" id="2320100"/>
    <lineage>
        <taxon>Bacteria</taxon>
        <taxon>Bacillati</taxon>
        <taxon>Bacillota</taxon>
        <taxon>Clostridia</taxon>
        <taxon>Lachnospirales</taxon>
        <taxon>Lachnospiraceae</taxon>
        <taxon>Parablautia</taxon>
    </lineage>
</organism>
<dbReference type="InterPro" id="IPR025291">
    <property type="entry name" value="DUF4153"/>
</dbReference>
<feature type="transmembrane region" description="Helical" evidence="1">
    <location>
        <begin position="45"/>
        <end position="62"/>
    </location>
</feature>
<feature type="transmembrane region" description="Helical" evidence="1">
    <location>
        <begin position="374"/>
        <end position="396"/>
    </location>
</feature>
<feature type="transmembrane region" description="Helical" evidence="1">
    <location>
        <begin position="234"/>
        <end position="252"/>
    </location>
</feature>
<gene>
    <name evidence="2" type="ORF">D7V94_08080</name>
</gene>
<feature type="transmembrane region" description="Helical" evidence="1">
    <location>
        <begin position="348"/>
        <end position="368"/>
    </location>
</feature>
<accession>A0A3A9B047</accession>
<comment type="caution">
    <text evidence="2">The sequence shown here is derived from an EMBL/GenBank/DDBJ whole genome shotgun (WGS) entry which is preliminary data.</text>
</comment>
<name>A0A3A9B047_9FIRM</name>
<sequence>MTEQKLTQTQEITPEANPLFFFMGAGSLIYAFFYTLFLYENNSGITYPFFVGGTCLFFFLYLKKSGITAKKFTIFPLISLLLLGISTCLTDSYVLIFFNKVGIFFLFFYMMIHNLYEDKKWDLPKYLGSVLNIVFTSLAYIFSPFTDFNAYCKNRALKKLSSENTTESCASKDSLINKKTSLKYIMKYILSGILIAMPLLFIILLLLYQADAVFSNMLDKLFDFNFYIDFEDDIYGIIFLFLFAFFASYAILSRIGNHNLKEEISDKRTKEPVTGITFTGLISLVYLVFCYIQIVYLFGGFGTLPENYTYSSYAREGFFQLVFVCIINLALVLSCMKHFRENNILKGTLTFISICTYIMIASSTYRMLLYIQVYYLTFLRLFVLWALFVILLLMSGASIMIYRERFPFTRYCLITVTVLYILLSLSRPDYWIAAYNLNNSLFQNAHTQYDLESDNQSRNSYNDYYYLLHLSEDAAPVIFAKAKELGYEQDNWFLAYAENIVINHNDWSHPDEIENNLPQRLPFRKWNLSRWKAIKIFREYFPAGCPARP</sequence>
<keyword evidence="3" id="KW-1185">Reference proteome</keyword>
<protein>
    <submittedName>
        <fullName evidence="2">DUF4173 domain-containing protein</fullName>
    </submittedName>
</protein>
<evidence type="ECO:0000313" key="2">
    <source>
        <dbReference type="EMBL" id="RKI92025.1"/>
    </source>
</evidence>
<feature type="transmembrane region" description="Helical" evidence="1">
    <location>
        <begin position="74"/>
        <end position="106"/>
    </location>
</feature>
<evidence type="ECO:0000313" key="3">
    <source>
        <dbReference type="Proteomes" id="UP000280696"/>
    </source>
</evidence>
<feature type="transmembrane region" description="Helical" evidence="1">
    <location>
        <begin position="20"/>
        <end position="39"/>
    </location>
</feature>
<keyword evidence="1" id="KW-1133">Transmembrane helix</keyword>
<dbReference type="OrthoDB" id="9767931at2"/>
<feature type="transmembrane region" description="Helical" evidence="1">
    <location>
        <begin position="126"/>
        <end position="145"/>
    </location>
</feature>
<feature type="transmembrane region" description="Helical" evidence="1">
    <location>
        <begin position="273"/>
        <end position="298"/>
    </location>
</feature>
<keyword evidence="1" id="KW-0472">Membrane</keyword>
<proteinExistence type="predicted"/>
<dbReference type="Proteomes" id="UP000280696">
    <property type="component" value="Unassembled WGS sequence"/>
</dbReference>
<reference evidence="2 3" key="1">
    <citation type="submission" date="2018-09" db="EMBL/GenBank/DDBJ databases">
        <title>Murine metabolic-syndrome-specific gut microbial biobank.</title>
        <authorList>
            <person name="Liu C."/>
        </authorList>
    </citation>
    <scope>NUCLEOTIDE SEQUENCE [LARGE SCALE GENOMIC DNA]</scope>
    <source>
        <strain evidence="2 3">0.1xD8-82</strain>
    </source>
</reference>
<dbReference type="AlphaFoldDB" id="A0A3A9B047"/>